<dbReference type="InterPro" id="IPR011009">
    <property type="entry name" value="Kinase-like_dom_sf"/>
</dbReference>
<dbReference type="AlphaFoldDB" id="A0AAW5ESL4"/>
<proteinExistence type="predicted"/>
<evidence type="ECO:0000256" key="7">
    <source>
        <dbReference type="ARBA" id="ARBA00038873"/>
    </source>
</evidence>
<comment type="caution">
    <text evidence="10">The sequence shown here is derived from an EMBL/GenBank/DDBJ whole genome shotgun (WGS) entry which is preliminary data.</text>
</comment>
<dbReference type="GO" id="GO:0005737">
    <property type="term" value="C:cytoplasm"/>
    <property type="evidence" value="ECO:0007669"/>
    <property type="project" value="UniProtKB-SubCell"/>
</dbReference>
<feature type="domain" description="Aminoglycoside phosphotransferase" evidence="9">
    <location>
        <begin position="61"/>
        <end position="284"/>
    </location>
</feature>
<comment type="catalytic activity">
    <reaction evidence="5">
        <text>(5R)-5-hydroxy-L-lysine + GTP = (5R)-5-phosphooxy-L-lysine + GDP + H(+)</text>
        <dbReference type="Rhea" id="RHEA:19049"/>
        <dbReference type="ChEBI" id="CHEBI:15378"/>
        <dbReference type="ChEBI" id="CHEBI:37565"/>
        <dbReference type="ChEBI" id="CHEBI:57882"/>
        <dbReference type="ChEBI" id="CHEBI:58189"/>
        <dbReference type="ChEBI" id="CHEBI:58357"/>
        <dbReference type="EC" id="2.7.1.81"/>
    </reaction>
</comment>
<evidence type="ECO:0000256" key="5">
    <source>
        <dbReference type="ARBA" id="ARBA00036820"/>
    </source>
</evidence>
<evidence type="ECO:0000259" key="9">
    <source>
        <dbReference type="Pfam" id="PF01636"/>
    </source>
</evidence>
<evidence type="ECO:0000256" key="3">
    <source>
        <dbReference type="ARBA" id="ARBA00022679"/>
    </source>
</evidence>
<dbReference type="PANTHER" id="PTHR21064:SF1">
    <property type="entry name" value="HYDROXYLYSINE KINASE"/>
    <property type="match status" value="1"/>
</dbReference>
<reference evidence="10" key="1">
    <citation type="journal article" date="2021" name="Polymers (Basel)">
        <title>Highly Stretchable Bacterial Cellulose Produced by Komagataeibacter hansenii SI1.</title>
        <authorList>
            <person name="Cielecka I."/>
            <person name="Ryngajllo M."/>
            <person name="Maniukiewicz W."/>
            <person name="Bielecki S."/>
        </authorList>
    </citation>
    <scope>NUCLEOTIDE SEQUENCE</scope>
    <source>
        <strain evidence="10">SI1</strain>
    </source>
</reference>
<dbReference type="EC" id="2.7.1.81" evidence="7"/>
<dbReference type="GO" id="GO:0047992">
    <property type="term" value="F:hydroxylysine kinase activity"/>
    <property type="evidence" value="ECO:0007669"/>
    <property type="project" value="UniProtKB-EC"/>
</dbReference>
<comment type="function">
    <text evidence="6">Catalyzes the GTP-dependent phosphorylation of 5-hydroxy-L-lysine.</text>
</comment>
<dbReference type="InterPro" id="IPR002575">
    <property type="entry name" value="Aminoglycoside_PTrfase"/>
</dbReference>
<name>A0AAW5ESL4_NOVHA</name>
<organism evidence="10 11">
    <name type="scientific">Novacetimonas hansenii</name>
    <name type="common">Komagataeibacter hansenii</name>
    <dbReference type="NCBI Taxonomy" id="436"/>
    <lineage>
        <taxon>Bacteria</taxon>
        <taxon>Pseudomonadati</taxon>
        <taxon>Pseudomonadota</taxon>
        <taxon>Alphaproteobacteria</taxon>
        <taxon>Acetobacterales</taxon>
        <taxon>Acetobacteraceae</taxon>
        <taxon>Novacetimonas</taxon>
    </lineage>
</organism>
<evidence type="ECO:0000256" key="4">
    <source>
        <dbReference type="ARBA" id="ARBA00022777"/>
    </source>
</evidence>
<dbReference type="SUPFAM" id="SSF56112">
    <property type="entry name" value="Protein kinase-like (PK-like)"/>
    <property type="match status" value="1"/>
</dbReference>
<accession>A0AAW5ESL4</accession>
<keyword evidence="4" id="KW-0418">Kinase</keyword>
<sequence>MNRGHPMGVPVSSTGMGKTGADFETALILLEQPSRSVSVEDATRIAHDIFGMTGVVSRLPGERDRNFRLRTTQGGDYVLKIAHCAEQPEMLDLQDSVLRYLRVKDPTLAVPELLAPSVPQAVWRDGAGEGRIVRMVTFLPGTPLGNRPATVPLCTSIGGMLGRLDQALAGFDHPAQSHALLWNLRNAAYMRNFIRYFPTGAQRALASGALAAFEQQVQPVMATLPAQVIHNDFNVHNILCSDQVIEGVIDFGDVIRAPRVQDLAIAASYMMGSGTQPLEQFMAILSGYCQTVALTRAELACLPAMMGARLVMSLGISSWRASRNPADTEYITRNQAIAWQGLSRLEALQDTLRDRMLTFAAA</sequence>
<gene>
    <name evidence="10" type="ORF">K1W68_09945</name>
</gene>
<evidence type="ECO:0000313" key="10">
    <source>
        <dbReference type="EMBL" id="MCJ8354305.1"/>
    </source>
</evidence>
<dbReference type="Proteomes" id="UP001202887">
    <property type="component" value="Unassembled WGS sequence"/>
</dbReference>
<reference evidence="10" key="2">
    <citation type="submission" date="2022-03" db="EMBL/GenBank/DDBJ databases">
        <authorList>
            <person name="Ryngajllo M."/>
            <person name="Jacek P."/>
            <person name="Kubiak K."/>
        </authorList>
    </citation>
    <scope>NUCLEOTIDE SEQUENCE</scope>
    <source>
        <strain evidence="10">SI1</strain>
    </source>
</reference>
<dbReference type="RefSeq" id="WP_247067181.1">
    <property type="nucleotide sequence ID" value="NZ_JAIBCX010000023.1"/>
</dbReference>
<dbReference type="PANTHER" id="PTHR21064">
    <property type="entry name" value="AMINOGLYCOSIDE PHOSPHOTRANSFERASE DOMAIN-CONTAINING PROTEIN-RELATED"/>
    <property type="match status" value="1"/>
</dbReference>
<keyword evidence="2" id="KW-0963">Cytoplasm</keyword>
<evidence type="ECO:0000313" key="11">
    <source>
        <dbReference type="Proteomes" id="UP001202887"/>
    </source>
</evidence>
<dbReference type="InterPro" id="IPR050249">
    <property type="entry name" value="Pseudomonas-type_ThrB"/>
</dbReference>
<dbReference type="Gene3D" id="3.90.1200.10">
    <property type="match status" value="1"/>
</dbReference>
<dbReference type="Pfam" id="PF01636">
    <property type="entry name" value="APH"/>
    <property type="match status" value="1"/>
</dbReference>
<protein>
    <recommendedName>
        <fullName evidence="8">Hydroxylysine kinase</fullName>
        <ecNumber evidence="7">2.7.1.81</ecNumber>
    </recommendedName>
</protein>
<keyword evidence="3" id="KW-0808">Transferase</keyword>
<dbReference type="EMBL" id="JAIBCX010000023">
    <property type="protein sequence ID" value="MCJ8354305.1"/>
    <property type="molecule type" value="Genomic_DNA"/>
</dbReference>
<evidence type="ECO:0000256" key="6">
    <source>
        <dbReference type="ARBA" id="ARBA00037368"/>
    </source>
</evidence>
<evidence type="ECO:0000256" key="1">
    <source>
        <dbReference type="ARBA" id="ARBA00004496"/>
    </source>
</evidence>
<comment type="subcellular location">
    <subcellularLocation>
        <location evidence="1">Cytoplasm</location>
    </subcellularLocation>
</comment>
<evidence type="ECO:0000256" key="2">
    <source>
        <dbReference type="ARBA" id="ARBA00022490"/>
    </source>
</evidence>
<evidence type="ECO:0000256" key="8">
    <source>
        <dbReference type="ARBA" id="ARBA00040505"/>
    </source>
</evidence>